<keyword evidence="2" id="KW-1133">Transmembrane helix</keyword>
<evidence type="ECO:0000256" key="1">
    <source>
        <dbReference type="SAM" id="MobiDB-lite"/>
    </source>
</evidence>
<dbReference type="EMBL" id="JADGMS010000016">
    <property type="protein sequence ID" value="KAF9666478.1"/>
    <property type="molecule type" value="Genomic_DNA"/>
</dbReference>
<feature type="transmembrane region" description="Helical" evidence="2">
    <location>
        <begin position="140"/>
        <end position="163"/>
    </location>
</feature>
<feature type="transmembrane region" description="Helical" evidence="2">
    <location>
        <begin position="92"/>
        <end position="120"/>
    </location>
</feature>
<feature type="region of interest" description="Disordered" evidence="1">
    <location>
        <begin position="228"/>
        <end position="251"/>
    </location>
</feature>
<sequence length="251" mass="28618">MKRVSYADLFAFSDSIYFDLVIIILFGMHFLTSKYFVALRFFVGYGLELSRVVPLIIFHIKKKYLCKTEAELKQAWFPGDLGYATRIPGDMLVITIALCYSVIAPLIIPFGVVYFGLGWLVLRNQALKVYVPSFESYGKMWPHINSRVIAALILFQFTMLGYFGLKKFSSCTLFLLPLPILSLLFAYVCKKKFYRSFSDTALEVASRELEEIPEMETVFRSFIPPSLSSEKADDDSSGDALSQVSRIRSFV</sequence>
<dbReference type="GO" id="GO:0005227">
    <property type="term" value="F:calcium-activated cation channel activity"/>
    <property type="evidence" value="ECO:0007669"/>
    <property type="project" value="InterPro"/>
</dbReference>
<dbReference type="AlphaFoldDB" id="A0A835JAD5"/>
<evidence type="ECO:0000313" key="4">
    <source>
        <dbReference type="EMBL" id="KAF9666478.1"/>
    </source>
</evidence>
<comment type="caution">
    <text evidence="4">The sequence shown here is derived from an EMBL/GenBank/DDBJ whole genome shotgun (WGS) entry which is preliminary data.</text>
</comment>
<name>A0A835JAD5_9ROSI</name>
<dbReference type="PANTHER" id="PTHR13018">
    <property type="entry name" value="PROBABLE MEMBRANE PROTEIN DUF221-RELATED"/>
    <property type="match status" value="1"/>
</dbReference>
<feature type="compositionally biased region" description="Polar residues" evidence="1">
    <location>
        <begin position="239"/>
        <end position="251"/>
    </location>
</feature>
<dbReference type="Proteomes" id="UP000657918">
    <property type="component" value="Chromosome 16"/>
</dbReference>
<evidence type="ECO:0000259" key="3">
    <source>
        <dbReference type="Pfam" id="PF02714"/>
    </source>
</evidence>
<organism evidence="4 5">
    <name type="scientific">Salix dunnii</name>
    <dbReference type="NCBI Taxonomy" id="1413687"/>
    <lineage>
        <taxon>Eukaryota</taxon>
        <taxon>Viridiplantae</taxon>
        <taxon>Streptophyta</taxon>
        <taxon>Embryophyta</taxon>
        <taxon>Tracheophyta</taxon>
        <taxon>Spermatophyta</taxon>
        <taxon>Magnoliopsida</taxon>
        <taxon>eudicotyledons</taxon>
        <taxon>Gunneridae</taxon>
        <taxon>Pentapetalae</taxon>
        <taxon>rosids</taxon>
        <taxon>fabids</taxon>
        <taxon>Malpighiales</taxon>
        <taxon>Salicaceae</taxon>
        <taxon>Saliceae</taxon>
        <taxon>Salix</taxon>
    </lineage>
</organism>
<accession>A0A835JAD5</accession>
<dbReference type="Pfam" id="PF02714">
    <property type="entry name" value="RSN1_7TM"/>
    <property type="match status" value="1"/>
</dbReference>
<keyword evidence="5" id="KW-1185">Reference proteome</keyword>
<dbReference type="PANTHER" id="PTHR13018:SF100">
    <property type="entry name" value="CSC1-LIKE PROTEIN ERD4"/>
    <property type="match status" value="1"/>
</dbReference>
<evidence type="ECO:0000313" key="5">
    <source>
        <dbReference type="Proteomes" id="UP000657918"/>
    </source>
</evidence>
<dbReference type="InterPro" id="IPR045122">
    <property type="entry name" value="Csc1-like"/>
</dbReference>
<protein>
    <recommendedName>
        <fullName evidence="3">CSC1/OSCA1-like 7TM region domain-containing protein</fullName>
    </recommendedName>
</protein>
<feature type="transmembrane region" description="Helical" evidence="2">
    <location>
        <begin position="170"/>
        <end position="188"/>
    </location>
</feature>
<evidence type="ECO:0000256" key="2">
    <source>
        <dbReference type="SAM" id="Phobius"/>
    </source>
</evidence>
<dbReference type="InterPro" id="IPR003864">
    <property type="entry name" value="CSC1/OSCA1-like_7TM"/>
</dbReference>
<proteinExistence type="predicted"/>
<feature type="domain" description="CSC1/OSCA1-like 7TM region" evidence="3">
    <location>
        <begin position="36"/>
        <end position="163"/>
    </location>
</feature>
<feature type="transmembrane region" description="Helical" evidence="2">
    <location>
        <begin position="9"/>
        <end position="31"/>
    </location>
</feature>
<keyword evidence="2" id="KW-0812">Transmembrane</keyword>
<dbReference type="OrthoDB" id="1689567at2759"/>
<gene>
    <name evidence="4" type="ORF">SADUNF_Sadunf16G0233400</name>
</gene>
<keyword evidence="2" id="KW-0472">Membrane</keyword>
<dbReference type="GO" id="GO:0005886">
    <property type="term" value="C:plasma membrane"/>
    <property type="evidence" value="ECO:0007669"/>
    <property type="project" value="TreeGrafter"/>
</dbReference>
<reference evidence="4 5" key="1">
    <citation type="submission" date="2020-10" db="EMBL/GenBank/DDBJ databases">
        <title>Plant Genome Project.</title>
        <authorList>
            <person name="Zhang R.-G."/>
        </authorList>
    </citation>
    <scope>NUCLEOTIDE SEQUENCE [LARGE SCALE GENOMIC DNA]</scope>
    <source>
        <strain evidence="4">FAFU-HL-1</strain>
        <tissue evidence="4">Leaf</tissue>
    </source>
</reference>